<protein>
    <recommendedName>
        <fullName evidence="6">Cell wall binding repeat 2</fullName>
    </recommendedName>
</protein>
<reference evidence="3 5" key="2">
    <citation type="journal article" date="2016" name="Front. Microbiol.">
        <title>Industrial Acetogenic Biocatalysts: A Comparative Metabolic and Genomic Analysis.</title>
        <authorList>
            <person name="Bengelsdorf F."/>
            <person name="Poehlein A."/>
            <person name="Sonja S."/>
            <person name="Erz C."/>
            <person name="Hummel T."/>
            <person name="Hoffmeister S."/>
            <person name="Daniel R."/>
            <person name="Durre P."/>
        </authorList>
    </citation>
    <scope>NUCLEOTIDE SEQUENCE [LARGE SCALE GENOMIC DNA]</scope>
    <source>
        <strain evidence="3 5">PTA-10522</strain>
    </source>
</reference>
<feature type="signal peptide" evidence="1">
    <location>
        <begin position="1"/>
        <end position="33"/>
    </location>
</feature>
<dbReference type="PATRIC" id="fig|1705578.3.peg.3131"/>
<evidence type="ECO:0000313" key="2">
    <source>
        <dbReference type="EMBL" id="OAA86353.1"/>
    </source>
</evidence>
<keyword evidence="5" id="KW-1185">Reference proteome</keyword>
<reference evidence="2 4" key="1">
    <citation type="journal article" date="2015" name="Biotechnol. Bioeng.">
        <title>Genome sequence and phenotypic characterization of Caulobacter segnis.</title>
        <authorList>
            <person name="Patel S."/>
            <person name="Fletcher B."/>
            <person name="Scott D.C."/>
            <person name="Ely B."/>
        </authorList>
    </citation>
    <scope>NUCLEOTIDE SEQUENCE [LARGE SCALE GENOMIC DNA]</scope>
    <source>
        <strain evidence="2 4">PS02</strain>
    </source>
</reference>
<evidence type="ECO:0008006" key="6">
    <source>
        <dbReference type="Google" id="ProtNLM"/>
    </source>
</evidence>
<dbReference type="Proteomes" id="UP000093694">
    <property type="component" value="Unassembled WGS sequence"/>
</dbReference>
<accession>A0A168NFB1</accession>
<dbReference type="EMBL" id="LITQ01000044">
    <property type="protein sequence ID" value="OAA86353.1"/>
    <property type="molecule type" value="Genomic_DNA"/>
</dbReference>
<dbReference type="Proteomes" id="UP000077384">
    <property type="component" value="Unassembled WGS sequence"/>
</dbReference>
<evidence type="ECO:0000313" key="4">
    <source>
        <dbReference type="Proteomes" id="UP000077384"/>
    </source>
</evidence>
<comment type="caution">
    <text evidence="2">The sequence shown here is derived from an EMBL/GenBank/DDBJ whole genome shotgun (WGS) entry which is preliminary data.</text>
</comment>
<evidence type="ECO:0000256" key="1">
    <source>
        <dbReference type="SAM" id="SignalP"/>
    </source>
</evidence>
<evidence type="ECO:0000313" key="5">
    <source>
        <dbReference type="Proteomes" id="UP000093694"/>
    </source>
</evidence>
<keyword evidence="1" id="KW-0732">Signal</keyword>
<organism evidence="2 4">
    <name type="scientific">Clostridium coskatii</name>
    <dbReference type="NCBI Taxonomy" id="1705578"/>
    <lineage>
        <taxon>Bacteria</taxon>
        <taxon>Bacillati</taxon>
        <taxon>Bacillota</taxon>
        <taxon>Clostridia</taxon>
        <taxon>Eubacteriales</taxon>
        <taxon>Clostridiaceae</taxon>
        <taxon>Clostridium</taxon>
    </lineage>
</organism>
<proteinExistence type="predicted"/>
<dbReference type="EMBL" id="LROR01000039">
    <property type="protein sequence ID" value="OBR95080.1"/>
    <property type="molecule type" value="Genomic_DNA"/>
</dbReference>
<dbReference type="AlphaFoldDB" id="A0A168NFB1"/>
<feature type="chain" id="PRO_5007899267" description="Cell wall binding repeat 2" evidence="1">
    <location>
        <begin position="34"/>
        <end position="307"/>
    </location>
</feature>
<sequence>MINAIKLNMGKIVKVAVSVAVAASIVVPNFVKADNYGFNGNWNIYKTQNVMFAKILNSTVPDNPSAPNNLNKHNVQAQMDKYNSNISKYTVVNSITNGATVGEDPVETGDVKFKYSLETLNDSNNTVAGWYSSTYGPLLDYGTPNYTNLDKQAEDFLRFDKLLFPQGNDRVYVTQGRINYMRDAKTIATLYNAKYPIVLDQGSTSVAESANELNAKKLIFLGGTGNAGCNAIFSSMEGVGDNGYDMVRIGGINSEQTARFLKQLPESVYDSPDQPEDGVTVDSSVSSSLVNGLTDTLKKQGFTAAVK</sequence>
<evidence type="ECO:0000313" key="3">
    <source>
        <dbReference type="EMBL" id="OBR95080.1"/>
    </source>
</evidence>
<name>A0A168NFB1_9CLOT</name>
<gene>
    <name evidence="3" type="ORF">CLCOS_17850</name>
    <name evidence="2" type="ORF">WX73_02847</name>
</gene>